<dbReference type="AlphaFoldDB" id="A0A2M9G137"/>
<dbReference type="SUPFAM" id="SSF52172">
    <property type="entry name" value="CheY-like"/>
    <property type="match status" value="1"/>
</dbReference>
<dbReference type="CDD" id="cd00383">
    <property type="entry name" value="trans_reg_C"/>
    <property type="match status" value="1"/>
</dbReference>
<protein>
    <submittedName>
        <fullName evidence="10">DNA-binding response regulator</fullName>
    </submittedName>
</protein>
<evidence type="ECO:0000256" key="6">
    <source>
        <dbReference type="PROSITE-ProRule" id="PRU00169"/>
    </source>
</evidence>
<feature type="domain" description="Response regulatory" evidence="8">
    <location>
        <begin position="6"/>
        <end position="121"/>
    </location>
</feature>
<dbReference type="PANTHER" id="PTHR48111:SF1">
    <property type="entry name" value="TWO-COMPONENT RESPONSE REGULATOR ORR33"/>
    <property type="match status" value="1"/>
</dbReference>
<dbReference type="GO" id="GO:0000156">
    <property type="term" value="F:phosphorelay response regulator activity"/>
    <property type="evidence" value="ECO:0007669"/>
    <property type="project" value="TreeGrafter"/>
</dbReference>
<feature type="modified residue" description="4-aspartylphosphate" evidence="6">
    <location>
        <position position="56"/>
    </location>
</feature>
<dbReference type="SMART" id="SM00862">
    <property type="entry name" value="Trans_reg_C"/>
    <property type="match status" value="1"/>
</dbReference>
<evidence type="ECO:0000256" key="3">
    <source>
        <dbReference type="ARBA" id="ARBA00023015"/>
    </source>
</evidence>
<dbReference type="InterPro" id="IPR039420">
    <property type="entry name" value="WalR-like"/>
</dbReference>
<evidence type="ECO:0000256" key="5">
    <source>
        <dbReference type="ARBA" id="ARBA00023163"/>
    </source>
</evidence>
<comment type="caution">
    <text evidence="10">The sequence shown here is derived from an EMBL/GenBank/DDBJ whole genome shotgun (WGS) entry which is preliminary data.</text>
</comment>
<accession>A0A2M9G137</accession>
<dbReference type="SUPFAM" id="SSF46894">
    <property type="entry name" value="C-terminal effector domain of the bipartite response regulators"/>
    <property type="match status" value="1"/>
</dbReference>
<dbReference type="RefSeq" id="WP_109792042.1">
    <property type="nucleotide sequence ID" value="NZ_PHIG01000033.1"/>
</dbReference>
<dbReference type="Proteomes" id="UP000229498">
    <property type="component" value="Unassembled WGS sequence"/>
</dbReference>
<dbReference type="InterPro" id="IPR011006">
    <property type="entry name" value="CheY-like_superfamily"/>
</dbReference>
<feature type="DNA-binding region" description="OmpR/PhoB-type" evidence="7">
    <location>
        <begin position="134"/>
        <end position="240"/>
    </location>
</feature>
<keyword evidence="3" id="KW-0805">Transcription regulation</keyword>
<dbReference type="GO" id="GO:0032993">
    <property type="term" value="C:protein-DNA complex"/>
    <property type="evidence" value="ECO:0007669"/>
    <property type="project" value="TreeGrafter"/>
</dbReference>
<dbReference type="Gene3D" id="3.40.50.2300">
    <property type="match status" value="1"/>
</dbReference>
<dbReference type="Gene3D" id="1.10.10.10">
    <property type="entry name" value="Winged helix-like DNA-binding domain superfamily/Winged helix DNA-binding domain"/>
    <property type="match status" value="1"/>
</dbReference>
<gene>
    <name evidence="10" type="ORF">CVT23_12510</name>
</gene>
<dbReference type="PROSITE" id="PS50110">
    <property type="entry name" value="RESPONSE_REGULATORY"/>
    <property type="match status" value="1"/>
</dbReference>
<keyword evidence="5" id="KW-0804">Transcription</keyword>
<dbReference type="Pfam" id="PF00486">
    <property type="entry name" value="Trans_reg_C"/>
    <property type="match status" value="1"/>
</dbReference>
<keyword evidence="2" id="KW-0902">Two-component regulatory system</keyword>
<dbReference type="PROSITE" id="PS51755">
    <property type="entry name" value="OMPR_PHOB"/>
    <property type="match status" value="1"/>
</dbReference>
<keyword evidence="11" id="KW-1185">Reference proteome</keyword>
<evidence type="ECO:0000256" key="1">
    <source>
        <dbReference type="ARBA" id="ARBA00022553"/>
    </source>
</evidence>
<dbReference type="InterPro" id="IPR036388">
    <property type="entry name" value="WH-like_DNA-bd_sf"/>
</dbReference>
<evidence type="ECO:0000313" key="11">
    <source>
        <dbReference type="Proteomes" id="UP000229498"/>
    </source>
</evidence>
<proteinExistence type="predicted"/>
<dbReference type="InterPro" id="IPR016032">
    <property type="entry name" value="Sig_transdc_resp-reg_C-effctor"/>
</dbReference>
<dbReference type="Pfam" id="PF00072">
    <property type="entry name" value="Response_reg"/>
    <property type="match status" value="1"/>
</dbReference>
<reference evidence="10 11" key="1">
    <citation type="submission" date="2017-11" db="EMBL/GenBank/DDBJ databases">
        <title>Draft genome sequence of Rhizobiales bacterium SY3-13.</title>
        <authorList>
            <person name="Sun C."/>
        </authorList>
    </citation>
    <scope>NUCLEOTIDE SEQUENCE [LARGE SCALE GENOMIC DNA]</scope>
    <source>
        <strain evidence="10 11">SY3-13</strain>
    </source>
</reference>
<dbReference type="PANTHER" id="PTHR48111">
    <property type="entry name" value="REGULATOR OF RPOS"/>
    <property type="match status" value="1"/>
</dbReference>
<dbReference type="InterPro" id="IPR001867">
    <property type="entry name" value="OmpR/PhoB-type_DNA-bd"/>
</dbReference>
<keyword evidence="1 6" id="KW-0597">Phosphoprotein</keyword>
<evidence type="ECO:0000256" key="2">
    <source>
        <dbReference type="ARBA" id="ARBA00023012"/>
    </source>
</evidence>
<dbReference type="CDD" id="cd17574">
    <property type="entry name" value="REC_OmpR"/>
    <property type="match status" value="1"/>
</dbReference>
<dbReference type="InterPro" id="IPR001789">
    <property type="entry name" value="Sig_transdc_resp-reg_receiver"/>
</dbReference>
<evidence type="ECO:0000259" key="9">
    <source>
        <dbReference type="PROSITE" id="PS51755"/>
    </source>
</evidence>
<keyword evidence="4 7" id="KW-0238">DNA-binding</keyword>
<evidence type="ECO:0000259" key="8">
    <source>
        <dbReference type="PROSITE" id="PS50110"/>
    </source>
</evidence>
<evidence type="ECO:0000256" key="4">
    <source>
        <dbReference type="ARBA" id="ARBA00023125"/>
    </source>
</evidence>
<dbReference type="GO" id="GO:0005829">
    <property type="term" value="C:cytosol"/>
    <property type="evidence" value="ECO:0007669"/>
    <property type="project" value="TreeGrafter"/>
</dbReference>
<evidence type="ECO:0000313" key="10">
    <source>
        <dbReference type="EMBL" id="PJK29416.1"/>
    </source>
</evidence>
<name>A0A2M9G137_9PROT</name>
<dbReference type="OrthoDB" id="9802426at2"/>
<dbReference type="SMART" id="SM00448">
    <property type="entry name" value="REC"/>
    <property type="match status" value="1"/>
</dbReference>
<dbReference type="GO" id="GO:0006355">
    <property type="term" value="P:regulation of DNA-templated transcription"/>
    <property type="evidence" value="ECO:0007669"/>
    <property type="project" value="InterPro"/>
</dbReference>
<feature type="domain" description="OmpR/PhoB-type" evidence="9">
    <location>
        <begin position="134"/>
        <end position="240"/>
    </location>
</feature>
<organism evidence="10 11">
    <name type="scientific">Minwuia thermotolerans</name>
    <dbReference type="NCBI Taxonomy" id="2056226"/>
    <lineage>
        <taxon>Bacteria</taxon>
        <taxon>Pseudomonadati</taxon>
        <taxon>Pseudomonadota</taxon>
        <taxon>Alphaproteobacteria</taxon>
        <taxon>Minwuiales</taxon>
        <taxon>Minwuiaceae</taxon>
        <taxon>Minwuia</taxon>
    </lineage>
</organism>
<evidence type="ECO:0000256" key="7">
    <source>
        <dbReference type="PROSITE-ProRule" id="PRU01091"/>
    </source>
</evidence>
<dbReference type="GO" id="GO:0000976">
    <property type="term" value="F:transcription cis-regulatory region binding"/>
    <property type="evidence" value="ECO:0007669"/>
    <property type="project" value="TreeGrafter"/>
</dbReference>
<sequence length="241" mass="27309">MAENALIYVVDDDDLFRESVAQNLADAGFEVAVFPDGPEALEGLESEPLPQLILLDWKMPKMNGIEVLKQYRARGGDIPVIFLTVLSDQIYEEAALIGGAVDFIEKSRSFSILRRRIDLIVDGRRGGAEEAAPEDQPQRIGELTLDPESARAAWRGRRVDLTIAEFAIVSHLASRAGRDCRYREIYDLVRGEGFHAGAGEDGYRTNVRSMIKRIRRKFESIDPDFEEIENYPGFGYRWRRD</sequence>
<dbReference type="EMBL" id="PHIG01000033">
    <property type="protein sequence ID" value="PJK29416.1"/>
    <property type="molecule type" value="Genomic_DNA"/>
</dbReference>